<dbReference type="RefSeq" id="WP_097158360.1">
    <property type="nucleotide sequence ID" value="NZ_JBEPMQ010000002.1"/>
</dbReference>
<proteinExistence type="predicted"/>
<protein>
    <submittedName>
        <fullName evidence="2">Spore germination protein PC</fullName>
    </submittedName>
</protein>
<name>A0A285CSP7_9BACI</name>
<organism evidence="2 3">
    <name type="scientific">Bacillus oleivorans</name>
    <dbReference type="NCBI Taxonomy" id="1448271"/>
    <lineage>
        <taxon>Bacteria</taxon>
        <taxon>Bacillati</taxon>
        <taxon>Bacillota</taxon>
        <taxon>Bacilli</taxon>
        <taxon>Bacillales</taxon>
        <taxon>Bacillaceae</taxon>
        <taxon>Bacillus</taxon>
    </lineage>
</organism>
<evidence type="ECO:0000313" key="2">
    <source>
        <dbReference type="EMBL" id="SNX70068.1"/>
    </source>
</evidence>
<dbReference type="OrthoDB" id="2991331at2"/>
<keyword evidence="3" id="KW-1185">Reference proteome</keyword>
<gene>
    <name evidence="2" type="ORF">SAMN05877753_103451</name>
</gene>
<evidence type="ECO:0000256" key="1">
    <source>
        <dbReference type="SAM" id="Coils"/>
    </source>
</evidence>
<feature type="coiled-coil region" evidence="1">
    <location>
        <begin position="8"/>
        <end position="42"/>
    </location>
</feature>
<dbReference type="AlphaFoldDB" id="A0A285CSP7"/>
<accession>A0A285CSP7</accession>
<dbReference type="InterPro" id="IPR019673">
    <property type="entry name" value="Spore_germination_GerPC"/>
</dbReference>
<reference evidence="2 3" key="1">
    <citation type="submission" date="2017-08" db="EMBL/GenBank/DDBJ databases">
        <authorList>
            <person name="de Groot N.N."/>
        </authorList>
    </citation>
    <scope>NUCLEOTIDE SEQUENCE [LARGE SCALE GENOMIC DNA]</scope>
    <source>
        <strain evidence="2 3">JC228</strain>
    </source>
</reference>
<sequence length="207" mass="23936">MYQPYSYADSYQQLMERHHKKIQQLEKEIDELKKIVTELRSQPPLKIDRIEYKFDQLKIETLEGTLNVGISPQDLQNIGDLSTGQHPVPSPVYDPKNVVIHDLIEEKMNQYLDESVPQIISDTKDQLGIQPNESYLELISQDIKNQLKTRIRYHIGQLPPQVIQQESAEQVAEMVSARIRGEIQQGIYSFLTRFQSDPKGENPHNGV</sequence>
<evidence type="ECO:0000313" key="3">
    <source>
        <dbReference type="Proteomes" id="UP000219546"/>
    </source>
</evidence>
<dbReference type="EMBL" id="OAOP01000003">
    <property type="protein sequence ID" value="SNX70068.1"/>
    <property type="molecule type" value="Genomic_DNA"/>
</dbReference>
<dbReference type="Pfam" id="PF10737">
    <property type="entry name" value="GerPC"/>
    <property type="match status" value="1"/>
</dbReference>
<keyword evidence="1" id="KW-0175">Coiled coil</keyword>
<dbReference type="Proteomes" id="UP000219546">
    <property type="component" value="Unassembled WGS sequence"/>
</dbReference>